<dbReference type="OrthoDB" id="9777124at2"/>
<dbReference type="InterPro" id="IPR003811">
    <property type="entry name" value="G3P_acylTferase_PlsY"/>
</dbReference>
<dbReference type="SMART" id="SM01207">
    <property type="entry name" value="G3P_acyltransf"/>
    <property type="match status" value="1"/>
</dbReference>
<dbReference type="RefSeq" id="WP_123088907.1">
    <property type="nucleotide sequence ID" value="NZ_RIBS01000009.1"/>
</dbReference>
<comment type="catalytic activity">
    <reaction evidence="10">
        <text>an acyl phosphate + sn-glycerol 3-phosphate = a 1-acyl-sn-glycero-3-phosphate + phosphate</text>
        <dbReference type="Rhea" id="RHEA:34075"/>
        <dbReference type="ChEBI" id="CHEBI:43474"/>
        <dbReference type="ChEBI" id="CHEBI:57597"/>
        <dbReference type="ChEBI" id="CHEBI:57970"/>
        <dbReference type="ChEBI" id="CHEBI:59918"/>
        <dbReference type="EC" id="2.3.1.275"/>
    </reaction>
</comment>
<dbReference type="Proteomes" id="UP000267049">
    <property type="component" value="Unassembled WGS sequence"/>
</dbReference>
<evidence type="ECO:0000256" key="5">
    <source>
        <dbReference type="ARBA" id="ARBA00022989"/>
    </source>
</evidence>
<dbReference type="EC" id="2.3.1.275" evidence="10"/>
<evidence type="ECO:0000256" key="9">
    <source>
        <dbReference type="ARBA" id="ARBA00023264"/>
    </source>
</evidence>
<dbReference type="HAMAP" id="MF_01043">
    <property type="entry name" value="PlsY"/>
    <property type="match status" value="1"/>
</dbReference>
<comment type="caution">
    <text evidence="11">The sequence shown here is derived from an EMBL/GenBank/DDBJ whole genome shotgun (WGS) entry which is preliminary data.</text>
</comment>
<feature type="transmembrane region" description="Helical" evidence="10">
    <location>
        <begin position="20"/>
        <end position="41"/>
    </location>
</feature>
<accession>A0A3M8STI2</accession>
<dbReference type="PANTHER" id="PTHR30309">
    <property type="entry name" value="INNER MEMBRANE PROTEIN YGIH"/>
    <property type="match status" value="1"/>
</dbReference>
<dbReference type="PANTHER" id="PTHR30309:SF0">
    <property type="entry name" value="GLYCEROL-3-PHOSPHATE ACYLTRANSFERASE-RELATED"/>
    <property type="match status" value="1"/>
</dbReference>
<feature type="transmembrane region" description="Helical" evidence="10">
    <location>
        <begin position="133"/>
        <end position="162"/>
    </location>
</feature>
<evidence type="ECO:0000313" key="12">
    <source>
        <dbReference type="Proteomes" id="UP000267049"/>
    </source>
</evidence>
<dbReference type="NCBIfam" id="TIGR00023">
    <property type="entry name" value="glycerol-3-phosphate 1-O-acyltransferase PlsY"/>
    <property type="match status" value="1"/>
</dbReference>
<dbReference type="EMBL" id="RIBS01000009">
    <property type="protein sequence ID" value="RNF82180.1"/>
    <property type="molecule type" value="Genomic_DNA"/>
</dbReference>
<keyword evidence="1 10" id="KW-1003">Cell membrane</keyword>
<keyword evidence="4 10" id="KW-0812">Transmembrane</keyword>
<keyword evidence="2 10" id="KW-0444">Lipid biosynthesis</keyword>
<evidence type="ECO:0000313" key="11">
    <source>
        <dbReference type="EMBL" id="RNF82180.1"/>
    </source>
</evidence>
<feature type="transmembrane region" description="Helical" evidence="10">
    <location>
        <begin position="70"/>
        <end position="90"/>
    </location>
</feature>
<evidence type="ECO:0000256" key="3">
    <source>
        <dbReference type="ARBA" id="ARBA00022679"/>
    </source>
</evidence>
<comment type="function">
    <text evidence="10">Catalyzes the transfer of an acyl group from acyl-phosphate (acyl-PO(4)) to glycerol-3-phosphate (G3P) to form lysophosphatidic acid (LPA). This enzyme utilizes acyl-phosphate as fatty acyl donor, but not acyl-CoA or acyl-ACP.</text>
</comment>
<keyword evidence="6 10" id="KW-0443">Lipid metabolism</keyword>
<evidence type="ECO:0000256" key="4">
    <source>
        <dbReference type="ARBA" id="ARBA00022692"/>
    </source>
</evidence>
<evidence type="ECO:0000256" key="6">
    <source>
        <dbReference type="ARBA" id="ARBA00023098"/>
    </source>
</evidence>
<keyword evidence="12" id="KW-1185">Reference proteome</keyword>
<protein>
    <recommendedName>
        <fullName evidence="10">Glycerol-3-phosphate acyltransferase</fullName>
    </recommendedName>
    <alternativeName>
        <fullName evidence="10">Acyl-PO4 G3P acyltransferase</fullName>
    </alternativeName>
    <alternativeName>
        <fullName evidence="10">Acyl-phosphate--glycerol-3-phosphate acyltransferase</fullName>
    </alternativeName>
    <alternativeName>
        <fullName evidence="10">G3P acyltransferase</fullName>
        <shortName evidence="10">GPAT</shortName>
        <ecNumber evidence="10">2.3.1.275</ecNumber>
    </alternativeName>
    <alternativeName>
        <fullName evidence="10">Lysophosphatidic acid synthase</fullName>
        <shortName evidence="10">LPA synthase</shortName>
    </alternativeName>
</protein>
<gene>
    <name evidence="10 11" type="primary">plsY</name>
    <name evidence="11" type="ORF">EER27_14755</name>
</gene>
<proteinExistence type="inferred from homology"/>
<keyword evidence="11" id="KW-0012">Acyltransferase</keyword>
<dbReference type="UniPathway" id="UPA00085"/>
<evidence type="ECO:0000256" key="1">
    <source>
        <dbReference type="ARBA" id="ARBA00022475"/>
    </source>
</evidence>
<comment type="subunit">
    <text evidence="10">Probably interacts with PlsX.</text>
</comment>
<evidence type="ECO:0000256" key="10">
    <source>
        <dbReference type="HAMAP-Rule" id="MF_01043"/>
    </source>
</evidence>
<keyword evidence="8 10" id="KW-0594">Phospholipid biosynthesis</keyword>
<dbReference type="AlphaFoldDB" id="A0A3M8STI2"/>
<comment type="pathway">
    <text evidence="10">Lipid metabolism; phospholipid metabolism.</text>
</comment>
<sequence>MPGSALALISSATSGTPPALPGVVLVLLAYLIGSLSGSLLLGRLRGVDIRQHGSGNAGGTNALRTQGARFALGVVVLDIGKGALATWLAWRYAAGSDALVPGAYAHAAALAAVLGHVWPVWHGFRGGKGVATLVGGLAVMWPWALLGVVALWLLVLVISGYVSLASICGALLLPVLALGSDASLTRVVFACAVALLVLFTHRGNLARLRAGTESRFAGVRLLRRWRRSS</sequence>
<feature type="transmembrane region" description="Helical" evidence="10">
    <location>
        <begin position="102"/>
        <end position="121"/>
    </location>
</feature>
<comment type="similarity">
    <text evidence="10">Belongs to the PlsY family.</text>
</comment>
<keyword evidence="7 10" id="KW-0472">Membrane</keyword>
<dbReference type="GO" id="GO:0005886">
    <property type="term" value="C:plasma membrane"/>
    <property type="evidence" value="ECO:0007669"/>
    <property type="project" value="UniProtKB-SubCell"/>
</dbReference>
<keyword evidence="5 10" id="KW-1133">Transmembrane helix</keyword>
<name>A0A3M8STI2_9GAMM</name>
<dbReference type="GO" id="GO:0008654">
    <property type="term" value="P:phospholipid biosynthetic process"/>
    <property type="evidence" value="ECO:0007669"/>
    <property type="project" value="UniProtKB-UniRule"/>
</dbReference>
<reference evidence="11 12" key="1">
    <citation type="submission" date="2018-11" db="EMBL/GenBank/DDBJ databases">
        <title>Lysobacter cryohumiis sp. nov., isolated from soil in the Tianshan Mountains, Xinjiang, China.</title>
        <authorList>
            <person name="Luo Y."/>
            <person name="Sheng H."/>
        </authorList>
    </citation>
    <scope>NUCLEOTIDE SEQUENCE [LARGE SCALE GENOMIC DNA]</scope>
    <source>
        <strain evidence="11 12">ZS60</strain>
    </source>
</reference>
<dbReference type="GO" id="GO:0043772">
    <property type="term" value="F:acyl-phosphate glycerol-3-phosphate acyltransferase activity"/>
    <property type="evidence" value="ECO:0007669"/>
    <property type="project" value="UniProtKB-UniRule"/>
</dbReference>
<dbReference type="Pfam" id="PF02660">
    <property type="entry name" value="G3P_acyltransf"/>
    <property type="match status" value="1"/>
</dbReference>
<keyword evidence="9 10" id="KW-1208">Phospholipid metabolism</keyword>
<evidence type="ECO:0000256" key="7">
    <source>
        <dbReference type="ARBA" id="ARBA00023136"/>
    </source>
</evidence>
<keyword evidence="3 10" id="KW-0808">Transferase</keyword>
<organism evidence="11 12">
    <name type="scientific">Montanilutibacter psychrotolerans</name>
    <dbReference type="NCBI Taxonomy" id="1327343"/>
    <lineage>
        <taxon>Bacteria</taxon>
        <taxon>Pseudomonadati</taxon>
        <taxon>Pseudomonadota</taxon>
        <taxon>Gammaproteobacteria</taxon>
        <taxon>Lysobacterales</taxon>
        <taxon>Lysobacteraceae</taxon>
        <taxon>Montanilutibacter</taxon>
    </lineage>
</organism>
<feature type="transmembrane region" description="Helical" evidence="10">
    <location>
        <begin position="182"/>
        <end position="199"/>
    </location>
</feature>
<evidence type="ECO:0000256" key="8">
    <source>
        <dbReference type="ARBA" id="ARBA00023209"/>
    </source>
</evidence>
<evidence type="ECO:0000256" key="2">
    <source>
        <dbReference type="ARBA" id="ARBA00022516"/>
    </source>
</evidence>
<comment type="subcellular location">
    <subcellularLocation>
        <location evidence="10">Cell membrane</location>
        <topology evidence="10">Multi-pass membrane protein</topology>
    </subcellularLocation>
</comment>